<evidence type="ECO:0000313" key="1">
    <source>
        <dbReference type="EMBL" id="MBB4861691.1"/>
    </source>
</evidence>
<evidence type="ECO:0000313" key="2">
    <source>
        <dbReference type="Proteomes" id="UP000566995"/>
    </source>
</evidence>
<comment type="caution">
    <text evidence="1">The sequence shown here is derived from an EMBL/GenBank/DDBJ whole genome shotgun (WGS) entry which is preliminary data.</text>
</comment>
<protein>
    <submittedName>
        <fullName evidence="1">Uncharacterized protein</fullName>
    </submittedName>
</protein>
<organism evidence="1 2">
    <name type="scientific">Pseudomonas nitroreducens</name>
    <dbReference type="NCBI Taxonomy" id="46680"/>
    <lineage>
        <taxon>Bacteria</taxon>
        <taxon>Pseudomonadati</taxon>
        <taxon>Pseudomonadota</taxon>
        <taxon>Gammaproteobacteria</taxon>
        <taxon>Pseudomonadales</taxon>
        <taxon>Pseudomonadaceae</taxon>
        <taxon>Pseudomonas</taxon>
    </lineage>
</organism>
<dbReference type="Proteomes" id="UP000566995">
    <property type="component" value="Unassembled WGS sequence"/>
</dbReference>
<dbReference type="AlphaFoldDB" id="A0A7W7KFU5"/>
<reference evidence="1 2" key="1">
    <citation type="submission" date="2020-08" db="EMBL/GenBank/DDBJ databases">
        <title>Functional genomics of gut bacteria from endangered species of beetles.</title>
        <authorList>
            <person name="Carlos-Shanley C."/>
        </authorList>
    </citation>
    <scope>NUCLEOTIDE SEQUENCE [LARGE SCALE GENOMIC DNA]</scope>
    <source>
        <strain evidence="1 2">S00179</strain>
    </source>
</reference>
<name>A0A7W7KFU5_PSENT</name>
<gene>
    <name evidence="1" type="ORF">HNP46_000502</name>
</gene>
<accession>A0A7W7KFU5</accession>
<dbReference type="EMBL" id="JACHLI010000001">
    <property type="protein sequence ID" value="MBB4861691.1"/>
    <property type="molecule type" value="Genomic_DNA"/>
</dbReference>
<proteinExistence type="predicted"/>
<sequence length="117" mass="13145">MTYAEDVADDVRLHKAEHRKLAAGKLPLKIREFLKSFGWAIAHNDGGLERLKDNFDPEIGRLAVAFSWWNRASAQGAPKKDFDRFMASHLAFAESLVTGVGEKEASRAIKEWEKFAG</sequence>